<dbReference type="PANTHER" id="PTHR12128">
    <property type="entry name" value="DIHYDRODIPICOLINATE SYNTHASE"/>
    <property type="match status" value="1"/>
</dbReference>
<evidence type="ECO:0000313" key="18">
    <source>
        <dbReference type="Proteomes" id="UP000230859"/>
    </source>
</evidence>
<dbReference type="GO" id="GO:0005829">
    <property type="term" value="C:cytosol"/>
    <property type="evidence" value="ECO:0007669"/>
    <property type="project" value="TreeGrafter"/>
</dbReference>
<dbReference type="PROSITE" id="PS00666">
    <property type="entry name" value="DHDPS_2"/>
    <property type="match status" value="1"/>
</dbReference>
<keyword evidence="7 12" id="KW-0220">Diaminopimelate biosynthesis</keyword>
<comment type="caution">
    <text evidence="17">The sequence shown here is derived from an EMBL/GenBank/DDBJ whole genome shotgun (WGS) entry which is preliminary data.</text>
</comment>
<feature type="site" description="L-lysine inhibitor binding; via carbonyl oxygen" evidence="16">
    <location>
        <position position="54"/>
    </location>
</feature>
<comment type="similarity">
    <text evidence="3 12 13">Belongs to the DapA family.</text>
</comment>
<feature type="active site" description="Proton donor/acceptor" evidence="12 14">
    <location>
        <position position="138"/>
    </location>
</feature>
<accession>A0A2H0LST5</accession>
<feature type="binding site" evidence="12 15">
    <location>
        <position position="206"/>
    </location>
    <ligand>
        <name>pyruvate</name>
        <dbReference type="ChEBI" id="CHEBI:15361"/>
    </ligand>
</feature>
<evidence type="ECO:0000256" key="12">
    <source>
        <dbReference type="HAMAP-Rule" id="MF_00418"/>
    </source>
</evidence>
<feature type="binding site" evidence="12 15">
    <location>
        <position position="50"/>
    </location>
    <ligand>
        <name>pyruvate</name>
        <dbReference type="ChEBI" id="CHEBI:15361"/>
    </ligand>
</feature>
<dbReference type="EMBL" id="PCVY01000004">
    <property type="protein sequence ID" value="PIQ87490.1"/>
    <property type="molecule type" value="Genomic_DNA"/>
</dbReference>
<dbReference type="InterPro" id="IPR013785">
    <property type="entry name" value="Aldolase_TIM"/>
</dbReference>
<dbReference type="GO" id="GO:0009089">
    <property type="term" value="P:lysine biosynthetic process via diaminopimelate"/>
    <property type="evidence" value="ECO:0007669"/>
    <property type="project" value="UniProtKB-UniRule"/>
</dbReference>
<evidence type="ECO:0000256" key="16">
    <source>
        <dbReference type="PIRSR" id="PIRSR001365-3"/>
    </source>
</evidence>
<evidence type="ECO:0000256" key="4">
    <source>
        <dbReference type="ARBA" id="ARBA00012086"/>
    </source>
</evidence>
<sequence>MVLTRKNLKGSIVALVSPFRQGKIDEAGFQKLIDWHIANGTDMIVPCGTTGEAATMSHDEHKRVMSLVIDYVNQRVPVICGAGSNATAEAIELCEYAEKIGADGLLIVTPYYNKPPQEGLYRHYEAIAKKVNVPIIIYNVPGRTGICISPKTIQRLSKIDQFIGVKEASGQLDMTNEIVAMTDLAVLSGDDALTLPLLSAGARGVISVTANVAPKLMRDMVHAALDGDLGKASKIHQALFPLSKTLFIETNPIPVKTALEEMGLIHAEFRLPLCEMGAENRKKLKAVLQSSGLLEGAQARG</sequence>
<gene>
    <name evidence="12" type="primary">dapA</name>
    <name evidence="17" type="ORF">COV74_00535</name>
</gene>
<dbReference type="AlphaFoldDB" id="A0A2H0LST5"/>
<comment type="pathway">
    <text evidence="2 12">Amino-acid biosynthesis; L-lysine biosynthesis via DAP pathway; (S)-tetrahydrodipicolinate from L-aspartate: step 3/4.</text>
</comment>
<dbReference type="PIRSF" id="PIRSF001365">
    <property type="entry name" value="DHDPS"/>
    <property type="match status" value="1"/>
</dbReference>
<evidence type="ECO:0000256" key="6">
    <source>
        <dbReference type="ARBA" id="ARBA00022605"/>
    </source>
</evidence>
<comment type="function">
    <text evidence="1 12">Catalyzes the condensation of (S)-aspartate-beta-semialdehyde [(S)-ASA] and pyruvate to 4-hydroxy-tetrahydrodipicolinate (HTPA).</text>
</comment>
<keyword evidence="9 12" id="KW-0456">Lyase</keyword>
<proteinExistence type="inferred from homology"/>
<dbReference type="GO" id="GO:0008840">
    <property type="term" value="F:4-hydroxy-tetrahydrodipicolinate synthase activity"/>
    <property type="evidence" value="ECO:0007669"/>
    <property type="project" value="UniProtKB-UniRule"/>
</dbReference>
<comment type="caution">
    <text evidence="12">Was originally thought to be a dihydrodipicolinate synthase (DHDPS), catalyzing the condensation of (S)-aspartate-beta-semialdehyde [(S)-ASA] and pyruvate to dihydrodipicolinate (DHDP). However, it was shown in E.coli that the product of the enzymatic reaction is not dihydrodipicolinate but in fact (4S)-4-hydroxy-2,3,4,5-tetrahydro-(2S)-dipicolinic acid (HTPA), and that the consecutive dehydration reaction leading to DHDP is not spontaneous but catalyzed by DapB.</text>
</comment>
<evidence type="ECO:0000256" key="9">
    <source>
        <dbReference type="ARBA" id="ARBA00023239"/>
    </source>
</evidence>
<feature type="site" description="L-lysine inhibitor binding" evidence="16">
    <location>
        <position position="89"/>
    </location>
</feature>
<evidence type="ECO:0000256" key="14">
    <source>
        <dbReference type="PIRSR" id="PIRSR001365-1"/>
    </source>
</evidence>
<protein>
    <recommendedName>
        <fullName evidence="4 12">4-hydroxy-tetrahydrodipicolinate synthase</fullName>
        <shortName evidence="12">HTPA synthase</shortName>
        <ecNumber evidence="4 12">4.3.3.7</ecNumber>
    </recommendedName>
</protein>
<feature type="site" description="L-lysine inhibitor binding" evidence="16">
    <location>
        <position position="111"/>
    </location>
</feature>
<name>A0A2H0LST5_9BACT</name>
<keyword evidence="8 12" id="KW-0457">Lysine biosynthesis</keyword>
<evidence type="ECO:0000313" key="17">
    <source>
        <dbReference type="EMBL" id="PIQ87490.1"/>
    </source>
</evidence>
<keyword evidence="5 12" id="KW-0963">Cytoplasm</keyword>
<dbReference type="InterPro" id="IPR005263">
    <property type="entry name" value="DapA"/>
</dbReference>
<comment type="catalytic activity">
    <reaction evidence="11 12">
        <text>L-aspartate 4-semialdehyde + pyruvate = (2S,4S)-4-hydroxy-2,3,4,5-tetrahydrodipicolinate + H2O + H(+)</text>
        <dbReference type="Rhea" id="RHEA:34171"/>
        <dbReference type="ChEBI" id="CHEBI:15361"/>
        <dbReference type="ChEBI" id="CHEBI:15377"/>
        <dbReference type="ChEBI" id="CHEBI:15378"/>
        <dbReference type="ChEBI" id="CHEBI:67139"/>
        <dbReference type="ChEBI" id="CHEBI:537519"/>
        <dbReference type="EC" id="4.3.3.7"/>
    </reaction>
</comment>
<dbReference type="SMART" id="SM01130">
    <property type="entry name" value="DHDPS"/>
    <property type="match status" value="1"/>
</dbReference>
<dbReference type="SUPFAM" id="SSF51569">
    <property type="entry name" value="Aldolase"/>
    <property type="match status" value="1"/>
</dbReference>
<dbReference type="CDD" id="cd00950">
    <property type="entry name" value="DHDPS"/>
    <property type="match status" value="1"/>
</dbReference>
<keyword evidence="6 12" id="KW-0028">Amino-acid biosynthesis</keyword>
<evidence type="ECO:0000256" key="11">
    <source>
        <dbReference type="ARBA" id="ARBA00047836"/>
    </source>
</evidence>
<evidence type="ECO:0000256" key="5">
    <source>
        <dbReference type="ARBA" id="ARBA00022490"/>
    </source>
</evidence>
<evidence type="ECO:0000256" key="3">
    <source>
        <dbReference type="ARBA" id="ARBA00007592"/>
    </source>
</evidence>
<evidence type="ECO:0000256" key="1">
    <source>
        <dbReference type="ARBA" id="ARBA00003294"/>
    </source>
</evidence>
<organism evidence="17 18">
    <name type="scientific">Candidatus Abzuiibacterium crystallinum</name>
    <dbReference type="NCBI Taxonomy" id="1974748"/>
    <lineage>
        <taxon>Bacteria</taxon>
        <taxon>Pseudomonadati</taxon>
        <taxon>Candidatus Omnitrophota</taxon>
        <taxon>Candidatus Abzuiibacterium</taxon>
    </lineage>
</organism>
<feature type="site" description="Part of a proton relay during catalysis" evidence="12 16">
    <location>
        <position position="112"/>
    </location>
</feature>
<dbReference type="EC" id="4.3.3.7" evidence="4 12"/>
<dbReference type="NCBIfam" id="TIGR00674">
    <property type="entry name" value="dapA"/>
    <property type="match status" value="1"/>
</dbReference>
<evidence type="ECO:0000256" key="7">
    <source>
        <dbReference type="ARBA" id="ARBA00022915"/>
    </source>
</evidence>
<evidence type="ECO:0000256" key="13">
    <source>
        <dbReference type="PIRNR" id="PIRNR001365"/>
    </source>
</evidence>
<comment type="subcellular location">
    <subcellularLocation>
        <location evidence="12">Cytoplasm</location>
    </subcellularLocation>
</comment>
<dbReference type="PANTHER" id="PTHR12128:SF66">
    <property type="entry name" value="4-HYDROXY-2-OXOGLUTARATE ALDOLASE, MITOCHONDRIAL"/>
    <property type="match status" value="1"/>
</dbReference>
<feature type="active site" description="Schiff-base intermediate with substrate" evidence="12 14">
    <location>
        <position position="166"/>
    </location>
</feature>
<dbReference type="PRINTS" id="PR00146">
    <property type="entry name" value="DHPICSNTHASE"/>
</dbReference>
<keyword evidence="10 12" id="KW-0704">Schiff base</keyword>
<dbReference type="Proteomes" id="UP000230859">
    <property type="component" value="Unassembled WGS sequence"/>
</dbReference>
<feature type="site" description="L-lysine inhibitor binding; via carbonyl oxygen" evidence="16">
    <location>
        <position position="49"/>
    </location>
</feature>
<dbReference type="Pfam" id="PF00701">
    <property type="entry name" value="DHDPS"/>
    <property type="match status" value="1"/>
</dbReference>
<evidence type="ECO:0000256" key="8">
    <source>
        <dbReference type="ARBA" id="ARBA00023154"/>
    </source>
</evidence>
<evidence type="ECO:0000256" key="2">
    <source>
        <dbReference type="ARBA" id="ARBA00005120"/>
    </source>
</evidence>
<feature type="site" description="L-lysine inhibitor binding" evidence="16">
    <location>
        <position position="85"/>
    </location>
</feature>
<comment type="subunit">
    <text evidence="12">Homotetramer; dimer of dimers.</text>
</comment>
<dbReference type="HAMAP" id="MF_00418">
    <property type="entry name" value="DapA"/>
    <property type="match status" value="1"/>
</dbReference>
<evidence type="ECO:0000256" key="10">
    <source>
        <dbReference type="ARBA" id="ARBA00023270"/>
    </source>
</evidence>
<evidence type="ECO:0000256" key="15">
    <source>
        <dbReference type="PIRSR" id="PIRSR001365-2"/>
    </source>
</evidence>
<dbReference type="InterPro" id="IPR020625">
    <property type="entry name" value="Schiff_base-form_aldolases_AS"/>
</dbReference>
<feature type="site" description="Part of a proton relay during catalysis" evidence="12">
    <location>
        <position position="49"/>
    </location>
</feature>
<dbReference type="UniPathway" id="UPA00034">
    <property type="reaction ID" value="UER00017"/>
</dbReference>
<dbReference type="Gene3D" id="3.20.20.70">
    <property type="entry name" value="Aldolase class I"/>
    <property type="match status" value="1"/>
</dbReference>
<dbReference type="InterPro" id="IPR002220">
    <property type="entry name" value="DapA-like"/>
</dbReference>
<reference evidence="17 18" key="1">
    <citation type="submission" date="2017-09" db="EMBL/GenBank/DDBJ databases">
        <title>Depth-based differentiation of microbial function through sediment-hosted aquifers and enrichment of novel symbionts in the deep terrestrial subsurface.</title>
        <authorList>
            <person name="Probst A.J."/>
            <person name="Ladd B."/>
            <person name="Jarett J.K."/>
            <person name="Geller-Mcgrath D.E."/>
            <person name="Sieber C.M."/>
            <person name="Emerson J.B."/>
            <person name="Anantharaman K."/>
            <person name="Thomas B.C."/>
            <person name="Malmstrom R."/>
            <person name="Stieglmeier M."/>
            <person name="Klingl A."/>
            <person name="Woyke T."/>
            <person name="Ryan C.M."/>
            <person name="Banfield J.F."/>
        </authorList>
    </citation>
    <scope>NUCLEOTIDE SEQUENCE [LARGE SCALE GENOMIC DNA]</scope>
    <source>
        <strain evidence="17">CG11_big_fil_rev_8_21_14_0_20_45_26</strain>
    </source>
</reference>
<dbReference type="GO" id="GO:0019877">
    <property type="term" value="P:diaminopimelate biosynthetic process"/>
    <property type="evidence" value="ECO:0007669"/>
    <property type="project" value="UniProtKB-UniRule"/>
</dbReference>